<sequence>MGLVHRSFCMGAVTCFRIAASTVPLGDEARQINRCGCRPLASVDVLPTKFSASSASYRSRPPLVRRNQPEPEENLRRTGGESEENRRRT</sequence>
<protein>
    <submittedName>
        <fullName evidence="1">Uncharacterized protein</fullName>
    </submittedName>
</protein>
<reference evidence="1" key="1">
    <citation type="submission" date="2021-05" db="EMBL/GenBank/DDBJ databases">
        <authorList>
            <person name="Pan Q."/>
            <person name="Jouanno E."/>
            <person name="Zahm M."/>
            <person name="Klopp C."/>
            <person name="Cabau C."/>
            <person name="Louis A."/>
            <person name="Berthelot C."/>
            <person name="Parey E."/>
            <person name="Roest Crollius H."/>
            <person name="Montfort J."/>
            <person name="Robinson-Rechavi M."/>
            <person name="Bouchez O."/>
            <person name="Lampietro C."/>
            <person name="Lopez Roques C."/>
            <person name="Donnadieu C."/>
            <person name="Postlethwait J."/>
            <person name="Bobe J."/>
            <person name="Dillon D."/>
            <person name="Chandos A."/>
            <person name="von Hippel F."/>
            <person name="Guiguen Y."/>
        </authorList>
    </citation>
    <scope>NUCLEOTIDE SEQUENCE</scope>
    <source>
        <strain evidence="1">YG-Jan2019</strain>
    </source>
</reference>
<comment type="caution">
    <text evidence="1">The sequence shown here is derived from an EMBL/GenBank/DDBJ whole genome shotgun (WGS) entry which is preliminary data.</text>
</comment>
<dbReference type="EMBL" id="CM055756">
    <property type="protein sequence ID" value="KAJ7989823.1"/>
    <property type="molecule type" value="Genomic_DNA"/>
</dbReference>
<proteinExistence type="predicted"/>
<evidence type="ECO:0000313" key="1">
    <source>
        <dbReference type="EMBL" id="KAJ7989823.1"/>
    </source>
</evidence>
<organism evidence="1 2">
    <name type="scientific">Dallia pectoralis</name>
    <name type="common">Alaska blackfish</name>
    <dbReference type="NCBI Taxonomy" id="75939"/>
    <lineage>
        <taxon>Eukaryota</taxon>
        <taxon>Metazoa</taxon>
        <taxon>Chordata</taxon>
        <taxon>Craniata</taxon>
        <taxon>Vertebrata</taxon>
        <taxon>Euteleostomi</taxon>
        <taxon>Actinopterygii</taxon>
        <taxon>Neopterygii</taxon>
        <taxon>Teleostei</taxon>
        <taxon>Protacanthopterygii</taxon>
        <taxon>Esociformes</taxon>
        <taxon>Umbridae</taxon>
        <taxon>Dallia</taxon>
    </lineage>
</organism>
<accession>A0ACC2FEU1</accession>
<gene>
    <name evidence="1" type="ORF">DPEC_G00308490</name>
</gene>
<name>A0ACC2FEU1_DALPE</name>
<evidence type="ECO:0000313" key="2">
    <source>
        <dbReference type="Proteomes" id="UP001157502"/>
    </source>
</evidence>
<keyword evidence="2" id="KW-1185">Reference proteome</keyword>
<dbReference type="Proteomes" id="UP001157502">
    <property type="component" value="Chromosome 29"/>
</dbReference>